<dbReference type="InterPro" id="IPR050951">
    <property type="entry name" value="Retrovirus_Pol_polyprotein"/>
</dbReference>
<dbReference type="InterPro" id="IPR001584">
    <property type="entry name" value="Integrase_cat-core"/>
</dbReference>
<dbReference type="Proteomes" id="UP000765509">
    <property type="component" value="Unassembled WGS sequence"/>
</dbReference>
<protein>
    <recommendedName>
        <fullName evidence="3">Integrase catalytic domain-containing protein</fullName>
    </recommendedName>
</protein>
<dbReference type="InterPro" id="IPR012337">
    <property type="entry name" value="RNaseH-like_sf"/>
</dbReference>
<dbReference type="GO" id="GO:0005634">
    <property type="term" value="C:nucleus"/>
    <property type="evidence" value="ECO:0007669"/>
    <property type="project" value="UniProtKB-ARBA"/>
</dbReference>
<dbReference type="GO" id="GO:0003723">
    <property type="term" value="F:RNA binding"/>
    <property type="evidence" value="ECO:0007669"/>
    <property type="project" value="UniProtKB-KW"/>
</dbReference>
<gene>
    <name evidence="4" type="ORF">O181_026127</name>
</gene>
<feature type="domain" description="Integrase catalytic" evidence="3">
    <location>
        <begin position="289"/>
        <end position="387"/>
    </location>
</feature>
<dbReference type="Gene3D" id="3.30.420.10">
    <property type="entry name" value="Ribonuclease H-like superfamily/Ribonuclease H"/>
    <property type="match status" value="1"/>
</dbReference>
<reference evidence="4" key="1">
    <citation type="submission" date="2021-03" db="EMBL/GenBank/DDBJ databases">
        <title>Draft genome sequence of rust myrtle Austropuccinia psidii MF-1, a brazilian biotype.</title>
        <authorList>
            <person name="Quecine M.C."/>
            <person name="Pachon D.M.R."/>
            <person name="Bonatelli M.L."/>
            <person name="Correr F.H."/>
            <person name="Franceschini L.M."/>
            <person name="Leite T.F."/>
            <person name="Margarido G.R.A."/>
            <person name="Almeida C.A."/>
            <person name="Ferrarezi J.A."/>
            <person name="Labate C.A."/>
        </authorList>
    </citation>
    <scope>NUCLEOTIDE SEQUENCE</scope>
    <source>
        <strain evidence="4">MF-1</strain>
    </source>
</reference>
<evidence type="ECO:0000313" key="4">
    <source>
        <dbReference type="EMBL" id="MBW0486412.1"/>
    </source>
</evidence>
<dbReference type="PANTHER" id="PTHR37984">
    <property type="entry name" value="PROTEIN CBG26694"/>
    <property type="match status" value="1"/>
</dbReference>
<keyword evidence="5" id="KW-1185">Reference proteome</keyword>
<dbReference type="PANTHER" id="PTHR37984:SF5">
    <property type="entry name" value="PROTEIN NYNRIN-LIKE"/>
    <property type="match status" value="1"/>
</dbReference>
<dbReference type="AlphaFoldDB" id="A0A9Q3CMI0"/>
<comment type="caution">
    <text evidence="4">The sequence shown here is derived from an EMBL/GenBank/DDBJ whole genome shotgun (WGS) entry which is preliminary data.</text>
</comment>
<evidence type="ECO:0000313" key="5">
    <source>
        <dbReference type="Proteomes" id="UP000765509"/>
    </source>
</evidence>
<organism evidence="4 5">
    <name type="scientific">Austropuccinia psidii MF-1</name>
    <dbReference type="NCBI Taxonomy" id="1389203"/>
    <lineage>
        <taxon>Eukaryota</taxon>
        <taxon>Fungi</taxon>
        <taxon>Dikarya</taxon>
        <taxon>Basidiomycota</taxon>
        <taxon>Pucciniomycotina</taxon>
        <taxon>Pucciniomycetes</taxon>
        <taxon>Pucciniales</taxon>
        <taxon>Sphaerophragmiaceae</taxon>
        <taxon>Austropuccinia</taxon>
    </lineage>
</organism>
<proteinExistence type="predicted"/>
<evidence type="ECO:0000256" key="2">
    <source>
        <dbReference type="SAM" id="MobiDB-lite"/>
    </source>
</evidence>
<keyword evidence="1" id="KW-0694">RNA-binding</keyword>
<evidence type="ECO:0000256" key="1">
    <source>
        <dbReference type="ARBA" id="ARBA00022884"/>
    </source>
</evidence>
<sequence length="506" mass="58198">MTSIGTIIKEITIPHRKGSIRLNPDFVVLDDAHIQGILLGTDYQRMYGINIYNSKNRHITIGNNKEKRFSLDIYQISAQDPLHNVKGNPAFDPELASNIPIHFMEIDRSKNFKFSEWAPESGTPESGNTDSEGTEASIMRISSSELHNEFFNAVMKTYAQHKQCGILLQLLQQKYRSPELESQLEEPCALTIIDRDHISFILPEFHDCSYMGHMSEDRTKEMVASTAWWPKWEQEKHGKKNHGLLQHIEEPKNPWETINMDLVTGLVPGGKENINACLIIVDRFRKSTSDTDPKFTSEFWTNLYDMLDTKLSFSTAYHPQTYGLAERMIQTMDDILKGFCAYGMEYKDHEGYTHDWVTLLPAVQLDYNTSQHSTSGNTPALVEKGLNPLLPVDRLKKNLLTINPTAIDFHQKLKRAWENAVEVKLTEEFSRKHPVFPVILVKPCFQTEEDKFPSRKRKPTPPEIVEVEDSHGPVKKIIKARKIRINGKDQKQYLVRFKNQTADKDK</sequence>
<evidence type="ECO:0000259" key="3">
    <source>
        <dbReference type="PROSITE" id="PS50994"/>
    </source>
</evidence>
<dbReference type="PROSITE" id="PS50994">
    <property type="entry name" value="INTEGRASE"/>
    <property type="match status" value="1"/>
</dbReference>
<feature type="region of interest" description="Disordered" evidence="2">
    <location>
        <begin position="450"/>
        <end position="470"/>
    </location>
</feature>
<name>A0A9Q3CMI0_9BASI</name>
<dbReference type="InterPro" id="IPR036397">
    <property type="entry name" value="RNaseH_sf"/>
</dbReference>
<dbReference type="OrthoDB" id="2595244at2759"/>
<dbReference type="SUPFAM" id="SSF53098">
    <property type="entry name" value="Ribonuclease H-like"/>
    <property type="match status" value="1"/>
</dbReference>
<accession>A0A9Q3CMI0</accession>
<dbReference type="EMBL" id="AVOT02008643">
    <property type="protein sequence ID" value="MBW0486412.1"/>
    <property type="molecule type" value="Genomic_DNA"/>
</dbReference>
<dbReference type="GO" id="GO:0015074">
    <property type="term" value="P:DNA integration"/>
    <property type="evidence" value="ECO:0007669"/>
    <property type="project" value="InterPro"/>
</dbReference>